<keyword evidence="3" id="KW-1185">Reference proteome</keyword>
<sequence length="109" mass="12430">MPQKVTPQLQSPAFLCNQSFSYRINPINSVFTAEVQGTNDSSIVSKFSAANKGYFHDDCLKMFVNEKSRKERSPLINRGYYIRFKAMETVFDNWFAAVASSKSLVNINF</sequence>
<protein>
    <submittedName>
        <fullName evidence="2">Uncharacterized protein</fullName>
    </submittedName>
</protein>
<evidence type="ECO:0000256" key="1">
    <source>
        <dbReference type="ARBA" id="ARBA00022691"/>
    </source>
</evidence>
<dbReference type="PANTHER" id="PTHR13600:SF21">
    <property type="entry name" value="LEUCINE CARBOXYL METHYLTRANSFERASE 1"/>
    <property type="match status" value="1"/>
</dbReference>
<dbReference type="GO" id="GO:0005829">
    <property type="term" value="C:cytosol"/>
    <property type="evidence" value="ECO:0007669"/>
    <property type="project" value="TreeGrafter"/>
</dbReference>
<dbReference type="InterPro" id="IPR016651">
    <property type="entry name" value="LCMT1"/>
</dbReference>
<accession>A0AAV4VYK2</accession>
<dbReference type="SUPFAM" id="SSF53335">
    <property type="entry name" value="S-adenosyl-L-methionine-dependent methyltransferases"/>
    <property type="match status" value="1"/>
</dbReference>
<organism evidence="2 3">
    <name type="scientific">Caerostris extrusa</name>
    <name type="common">Bark spider</name>
    <name type="synonym">Caerostris bankana</name>
    <dbReference type="NCBI Taxonomy" id="172846"/>
    <lineage>
        <taxon>Eukaryota</taxon>
        <taxon>Metazoa</taxon>
        <taxon>Ecdysozoa</taxon>
        <taxon>Arthropoda</taxon>
        <taxon>Chelicerata</taxon>
        <taxon>Arachnida</taxon>
        <taxon>Araneae</taxon>
        <taxon>Araneomorphae</taxon>
        <taxon>Entelegynae</taxon>
        <taxon>Araneoidea</taxon>
        <taxon>Araneidae</taxon>
        <taxon>Caerostris</taxon>
    </lineage>
</organism>
<gene>
    <name evidence="2" type="ORF">CEXT_106491</name>
</gene>
<dbReference type="Gene3D" id="3.40.50.150">
    <property type="entry name" value="Vaccinia Virus protein VP39"/>
    <property type="match status" value="1"/>
</dbReference>
<proteinExistence type="predicted"/>
<dbReference type="PANTHER" id="PTHR13600">
    <property type="entry name" value="LEUCINE CARBOXYL METHYLTRANSFERASE"/>
    <property type="match status" value="1"/>
</dbReference>
<reference evidence="2 3" key="1">
    <citation type="submission" date="2021-06" db="EMBL/GenBank/DDBJ databases">
        <title>Caerostris extrusa draft genome.</title>
        <authorList>
            <person name="Kono N."/>
            <person name="Arakawa K."/>
        </authorList>
    </citation>
    <scope>NUCLEOTIDE SEQUENCE [LARGE SCALE GENOMIC DNA]</scope>
</reference>
<dbReference type="EMBL" id="BPLR01015260">
    <property type="protein sequence ID" value="GIY74789.1"/>
    <property type="molecule type" value="Genomic_DNA"/>
</dbReference>
<dbReference type="InterPro" id="IPR029063">
    <property type="entry name" value="SAM-dependent_MTases_sf"/>
</dbReference>
<dbReference type="AlphaFoldDB" id="A0AAV4VYK2"/>
<evidence type="ECO:0000313" key="2">
    <source>
        <dbReference type="EMBL" id="GIY74789.1"/>
    </source>
</evidence>
<keyword evidence="1" id="KW-0949">S-adenosyl-L-methionine</keyword>
<name>A0AAV4VYK2_CAEEX</name>
<dbReference type="GO" id="GO:0018423">
    <property type="term" value="F:protein C-terminal leucine carboxyl O-methyltransferase activity"/>
    <property type="evidence" value="ECO:0007669"/>
    <property type="project" value="TreeGrafter"/>
</dbReference>
<evidence type="ECO:0000313" key="3">
    <source>
        <dbReference type="Proteomes" id="UP001054945"/>
    </source>
</evidence>
<dbReference type="Proteomes" id="UP001054945">
    <property type="component" value="Unassembled WGS sequence"/>
</dbReference>
<comment type="caution">
    <text evidence="2">The sequence shown here is derived from an EMBL/GenBank/DDBJ whole genome shotgun (WGS) entry which is preliminary data.</text>
</comment>